<dbReference type="EMBL" id="LTBA01000006">
    <property type="protein sequence ID" value="KYH35137.1"/>
    <property type="molecule type" value="Genomic_DNA"/>
</dbReference>
<keyword evidence="2" id="KW-1185">Reference proteome</keyword>
<accession>A0A151B662</accession>
<dbReference type="OrthoDB" id="49588at2"/>
<evidence type="ECO:0000313" key="2">
    <source>
        <dbReference type="Proteomes" id="UP000075531"/>
    </source>
</evidence>
<dbReference type="RefSeq" id="WP_066823317.1">
    <property type="nucleotide sequence ID" value="NZ_LTBA01000006.1"/>
</dbReference>
<organism evidence="1 2">
    <name type="scientific">Clostridium tepidiprofundi DSM 19306</name>
    <dbReference type="NCBI Taxonomy" id="1121338"/>
    <lineage>
        <taxon>Bacteria</taxon>
        <taxon>Bacillati</taxon>
        <taxon>Bacillota</taxon>
        <taxon>Clostridia</taxon>
        <taxon>Eubacteriales</taxon>
        <taxon>Clostridiaceae</taxon>
        <taxon>Clostridium</taxon>
    </lineage>
</organism>
<comment type="caution">
    <text evidence="1">The sequence shown here is derived from an EMBL/GenBank/DDBJ whole genome shotgun (WGS) entry which is preliminary data.</text>
</comment>
<dbReference type="STRING" id="1121338.CLTEP_09570"/>
<dbReference type="Proteomes" id="UP000075531">
    <property type="component" value="Unassembled WGS sequence"/>
</dbReference>
<protein>
    <recommendedName>
        <fullName evidence="3">Capsule polysaccharide biosynthesis protein</fullName>
    </recommendedName>
</protein>
<gene>
    <name evidence="1" type="ORF">CLTEP_09570</name>
</gene>
<proteinExistence type="predicted"/>
<dbReference type="InterPro" id="IPR043148">
    <property type="entry name" value="TagF_C"/>
</dbReference>
<sequence length="484" mass="57689">MVQTTDIVIDIEKQFDLFDFKIRGFNVWWMSRLKTFEVLEFSRKVFNNDSYKKSSKLVSKLSYFKFIKNINIIPQKFNKTDILCISNTNLRRDCVDGKYFDIIFDYIGKYDDKHSYAVLNTLSGRGFIKNYYSNQCYNMSNIALYINLCRKMYKFILKKEEVKLIVNKFMPVQRYIYDKYSLNINLVEIVLQNTAVIIKGYKKALKIIKSIQPSVIYVECAYSPTHLLFVYAAKTLGINVVEFQHGMISEEHLGYRYNKKIDINDPVPDYLCVFGSHFKRIISGMNIENELKIIEYGYPYLFEKIIDNKNMQKKNNKYDFVITTQGELYANYWCEFVKKLLEYDENINILVKIHPNEVMNYKELYGQILNLDRVEFSIFESVYECLSISKIHLSCYSTCHYEALIYDVPTFVVKFPGWWYIDCLIEYKVPFVSNVGELFNRLKCKNDIMFKEFKKDFFNLKNEDLNIEVLKNRIKETNDFFVKE</sequence>
<dbReference type="SUPFAM" id="SSF53756">
    <property type="entry name" value="UDP-Glycosyltransferase/glycogen phosphorylase"/>
    <property type="match status" value="1"/>
</dbReference>
<evidence type="ECO:0000313" key="1">
    <source>
        <dbReference type="EMBL" id="KYH35137.1"/>
    </source>
</evidence>
<name>A0A151B662_9CLOT</name>
<evidence type="ECO:0008006" key="3">
    <source>
        <dbReference type="Google" id="ProtNLM"/>
    </source>
</evidence>
<dbReference type="Gene3D" id="3.40.50.12580">
    <property type="match status" value="1"/>
</dbReference>
<dbReference type="AlphaFoldDB" id="A0A151B662"/>
<dbReference type="PATRIC" id="fig|1121338.3.peg.987"/>
<reference evidence="1 2" key="1">
    <citation type="submission" date="2016-02" db="EMBL/GenBank/DDBJ databases">
        <title>Genome sequence of Clostridium tepidiprofundi DSM 19306.</title>
        <authorList>
            <person name="Poehlein A."/>
            <person name="Daniel R."/>
        </authorList>
    </citation>
    <scope>NUCLEOTIDE SEQUENCE [LARGE SCALE GENOMIC DNA]</scope>
    <source>
        <strain evidence="1 2">DSM 19306</strain>
    </source>
</reference>